<dbReference type="RefSeq" id="WP_252252186.1">
    <property type="nucleotide sequence ID" value="NZ_CP098735.1"/>
</dbReference>
<sequence>MSVPIITAVELALVDRLRRGLGRMVSSVETYGGELDDEIGEVVRRFPAAWVTFGGVREARWTGTSKQAWKDEALFAVMVGARSLRNEEAARHGGVSKHEVGTNQLIYAVRRLLAQQDLGLPIRELVPGRVRTLRHIIVSRESFSCFALEFHTGWTEEVLPRGAFPEPVAPDHPDRVFEDYNGQLDPPTPDLLRTTLNYHLHPGQSEPDAKDEITHGTDPR</sequence>
<feature type="region of interest" description="Disordered" evidence="1">
    <location>
        <begin position="200"/>
        <end position="220"/>
    </location>
</feature>
<organism evidence="2 3">
    <name type="scientific">Cupriavidus gilardii</name>
    <dbReference type="NCBI Taxonomy" id="82541"/>
    <lineage>
        <taxon>Bacteria</taxon>
        <taxon>Pseudomonadati</taxon>
        <taxon>Pseudomonadota</taxon>
        <taxon>Betaproteobacteria</taxon>
        <taxon>Burkholderiales</taxon>
        <taxon>Burkholderiaceae</taxon>
        <taxon>Cupriavidus</taxon>
    </lineage>
</organism>
<evidence type="ECO:0000313" key="2">
    <source>
        <dbReference type="EMBL" id="USE78065.1"/>
    </source>
</evidence>
<evidence type="ECO:0000313" key="3">
    <source>
        <dbReference type="Proteomes" id="UP001056648"/>
    </source>
</evidence>
<dbReference type="InterPro" id="IPR014972">
    <property type="entry name" value="Phage_Mu_Gp37"/>
</dbReference>
<dbReference type="Pfam" id="PF08873">
    <property type="entry name" value="Phage_Mu_Gp37"/>
    <property type="match status" value="1"/>
</dbReference>
<accession>A0ABY4VLY5</accession>
<protein>
    <submittedName>
        <fullName evidence="2">DUF1834 family protein</fullName>
    </submittedName>
</protein>
<reference evidence="2" key="1">
    <citation type="submission" date="2022-06" db="EMBL/GenBank/DDBJ databases">
        <title>Complete genome sequence and characterization of Cupriavidus gilardii QJ1 isolated from contaminating cells.</title>
        <authorList>
            <person name="Qi J."/>
        </authorList>
    </citation>
    <scope>NUCLEOTIDE SEQUENCE</scope>
    <source>
        <strain evidence="2">QJ1</strain>
    </source>
</reference>
<dbReference type="Proteomes" id="UP001056648">
    <property type="component" value="Chromosome 1"/>
</dbReference>
<keyword evidence="3" id="KW-1185">Reference proteome</keyword>
<evidence type="ECO:0000256" key="1">
    <source>
        <dbReference type="SAM" id="MobiDB-lite"/>
    </source>
</evidence>
<feature type="compositionally biased region" description="Basic and acidic residues" evidence="1">
    <location>
        <begin position="207"/>
        <end position="220"/>
    </location>
</feature>
<dbReference type="EMBL" id="CP098735">
    <property type="protein sequence ID" value="USE78065.1"/>
    <property type="molecule type" value="Genomic_DNA"/>
</dbReference>
<proteinExistence type="predicted"/>
<name>A0ABY4VLY5_9BURK</name>
<gene>
    <name evidence="2" type="ORF">NDR89_03185</name>
</gene>